<sequence>MGSAIAAHLANVGCEVILLDIVRRGYI</sequence>
<dbReference type="EMBL" id="UINC01050930">
    <property type="protein sequence ID" value="SVB64484.1"/>
    <property type="molecule type" value="Genomic_DNA"/>
</dbReference>
<organism evidence="1">
    <name type="scientific">marine metagenome</name>
    <dbReference type="NCBI Taxonomy" id="408172"/>
    <lineage>
        <taxon>unclassified sequences</taxon>
        <taxon>metagenomes</taxon>
        <taxon>ecological metagenomes</taxon>
    </lineage>
</organism>
<dbReference type="AlphaFoldDB" id="A0A382FQ59"/>
<accession>A0A382FQ59</accession>
<name>A0A382FQ59_9ZZZZ</name>
<proteinExistence type="predicted"/>
<evidence type="ECO:0000313" key="1">
    <source>
        <dbReference type="EMBL" id="SVB64484.1"/>
    </source>
</evidence>
<gene>
    <name evidence="1" type="ORF">METZ01_LOCUS217338</name>
</gene>
<reference evidence="1" key="1">
    <citation type="submission" date="2018-05" db="EMBL/GenBank/DDBJ databases">
        <authorList>
            <person name="Lanie J.A."/>
            <person name="Ng W.-L."/>
            <person name="Kazmierczak K.M."/>
            <person name="Andrzejewski T.M."/>
            <person name="Davidsen T.M."/>
            <person name="Wayne K.J."/>
            <person name="Tettelin H."/>
            <person name="Glass J.I."/>
            <person name="Rusch D."/>
            <person name="Podicherti R."/>
            <person name="Tsui H.-C.T."/>
            <person name="Winkler M.E."/>
        </authorList>
    </citation>
    <scope>NUCLEOTIDE SEQUENCE</scope>
</reference>
<protein>
    <submittedName>
        <fullName evidence="1">Uncharacterized protein</fullName>
    </submittedName>
</protein>